<feature type="region of interest" description="Disordered" evidence="1">
    <location>
        <begin position="452"/>
        <end position="512"/>
    </location>
</feature>
<dbReference type="OrthoDB" id="294251at2759"/>
<dbReference type="FunFam" id="1.10.472.80:FF:000055">
    <property type="entry name" value="TBC domain-containing protein C1778.09"/>
    <property type="match status" value="1"/>
</dbReference>
<dbReference type="SMART" id="SM00164">
    <property type="entry name" value="TBC"/>
    <property type="match status" value="1"/>
</dbReference>
<feature type="compositionally biased region" description="Basic and acidic residues" evidence="1">
    <location>
        <begin position="353"/>
        <end position="365"/>
    </location>
</feature>
<keyword evidence="4" id="KW-1185">Reference proteome</keyword>
<feature type="region of interest" description="Disordered" evidence="1">
    <location>
        <begin position="272"/>
        <end position="305"/>
    </location>
</feature>
<dbReference type="PANTHER" id="PTHR22957:SF565">
    <property type="entry name" value="TBC DOMAIN-CONTAINING PROTEIN C1778.09"/>
    <property type="match status" value="1"/>
</dbReference>
<evidence type="ECO:0000313" key="4">
    <source>
        <dbReference type="Proteomes" id="UP000503462"/>
    </source>
</evidence>
<name>A0A6H0XYH5_9PEZI</name>
<proteinExistence type="predicted"/>
<evidence type="ECO:0000259" key="2">
    <source>
        <dbReference type="PROSITE" id="PS50086"/>
    </source>
</evidence>
<dbReference type="Gene3D" id="1.10.8.270">
    <property type="entry name" value="putative rabgap domain of human tbc1 domain family member 14 like domains"/>
    <property type="match status" value="1"/>
</dbReference>
<dbReference type="Gene3D" id="1.10.472.80">
    <property type="entry name" value="Ypt/Rab-GAP domain of gyp1p, domain 3"/>
    <property type="match status" value="1"/>
</dbReference>
<reference evidence="3 4" key="1">
    <citation type="journal article" date="2016" name="Sci. Rep.">
        <title>Peltaster fructicola genome reveals evolution from an invasive phytopathogen to an ectophytic parasite.</title>
        <authorList>
            <person name="Xu C."/>
            <person name="Chen H."/>
            <person name="Gleason M.L."/>
            <person name="Xu J.R."/>
            <person name="Liu H."/>
            <person name="Zhang R."/>
            <person name="Sun G."/>
        </authorList>
    </citation>
    <scope>NUCLEOTIDE SEQUENCE [LARGE SCALE GENOMIC DNA]</scope>
    <source>
        <strain evidence="3 4">LNHT1506</strain>
    </source>
</reference>
<dbReference type="GO" id="GO:0005096">
    <property type="term" value="F:GTPase activator activity"/>
    <property type="evidence" value="ECO:0007669"/>
    <property type="project" value="TreeGrafter"/>
</dbReference>
<evidence type="ECO:0000313" key="3">
    <source>
        <dbReference type="EMBL" id="QIW99793.1"/>
    </source>
</evidence>
<sequence>MSTFVDNATSALAQRQRTTHASDAVKSVLYDQASPGVPPKAAVAALREETMSNPQERTPRPRTAPAQRRTSQLSDDVKRDSGFAGSTKSQLSPTLPPTPNLPAFVLAGDPNKQIALPTVQETARRPRTSLGRRRSKKASKQKTRSVSPPNFKRLSSFRGLETDIPTGGLEDLDVTNFGFSHRGSIFFGKDMDNWFGPASKSTLEPSTVSMANKTAAEPGTTLLPSRSTTELTTTTAAASNGTLKPPTMPVPISSAGHANDRAVPAVEIPTISEPVPPAVEPTPMAEGDKENIPETPTRLKAGRRKPSLQMLQAAIAGGRVLSADEINFSMKVRSMYEAGDEDGADWSVQSGKDSSDTPTSHRNDDSPQDQLEDLPIRKSRQAGASKPGRMSQDIRASYHTKAEHELAGGIEDWQDIDGGDVDRYGFIVPRSEPDRPGSGANAAGLHRVATGLRLAADQPRRRGLRRTPSTARSSRSVPPQASIRPSSLHSAVSASPSVRSRRSTFRGRDRRITDAAGDMLTLPPGLADIAENQDDGQAINLLRRREWARNEKWQKMARPLKDSTQGTGGGMLFDFDVNDPKVISRTWKGIPDRWRATAWHSFLSASARRRGNYDNDKHLIQQFWQLQDTNCADDYQIDVDVPRTISMHVMFRRRYRGGQRLLFRVLHAIALYFPEIGYVQGMASLAATLLCYFDEERAFVMMVRLWQLRGLEQLFQPGFNGLMAALKELEDQWLAGSDMARKLNNLAIASTSYGTRWYLTLFNMSVPFPAQLRVWDVFMLLGDAVPINSGSFGGADLDVLHATSTALIDATREIIIDSDFENAMKVLTSFVPIRDEDLLMRVARVEYKIGKKRNGNKGTTA</sequence>
<protein>
    <recommendedName>
        <fullName evidence="2">Rab-GAP TBC domain-containing protein</fullName>
    </recommendedName>
</protein>
<feature type="compositionally biased region" description="Low complexity" evidence="1">
    <location>
        <begin position="466"/>
        <end position="498"/>
    </location>
</feature>
<feature type="region of interest" description="Disordered" evidence="1">
    <location>
        <begin position="341"/>
        <end position="394"/>
    </location>
</feature>
<gene>
    <name evidence="3" type="ORF">AMS68_005311</name>
</gene>
<dbReference type="SUPFAM" id="SSF47923">
    <property type="entry name" value="Ypt/Rab-GAP domain of gyp1p"/>
    <property type="match status" value="2"/>
</dbReference>
<dbReference type="InterPro" id="IPR035969">
    <property type="entry name" value="Rab-GAP_TBC_sf"/>
</dbReference>
<dbReference type="Proteomes" id="UP000503462">
    <property type="component" value="Chromosome 3"/>
</dbReference>
<dbReference type="FunFam" id="1.10.8.270:FF:000023">
    <property type="entry name" value="TBC domain-containing protein C1778.09"/>
    <property type="match status" value="1"/>
</dbReference>
<feature type="compositionally biased region" description="Polar residues" evidence="1">
    <location>
        <begin position="1"/>
        <end position="21"/>
    </location>
</feature>
<dbReference type="PROSITE" id="PS50086">
    <property type="entry name" value="TBC_RABGAP"/>
    <property type="match status" value="1"/>
</dbReference>
<dbReference type="PANTHER" id="PTHR22957">
    <property type="entry name" value="TBC1 DOMAIN FAMILY MEMBER GTPASE-ACTIVATING PROTEIN"/>
    <property type="match status" value="1"/>
</dbReference>
<evidence type="ECO:0000256" key="1">
    <source>
        <dbReference type="SAM" id="MobiDB-lite"/>
    </source>
</evidence>
<dbReference type="AlphaFoldDB" id="A0A6H0XYH5"/>
<feature type="compositionally biased region" description="Low complexity" evidence="1">
    <location>
        <begin position="61"/>
        <end position="70"/>
    </location>
</feature>
<feature type="region of interest" description="Disordered" evidence="1">
    <location>
        <begin position="215"/>
        <end position="246"/>
    </location>
</feature>
<feature type="region of interest" description="Disordered" evidence="1">
    <location>
        <begin position="1"/>
        <end position="153"/>
    </location>
</feature>
<feature type="compositionally biased region" description="Basic residues" evidence="1">
    <location>
        <begin position="125"/>
        <end position="143"/>
    </location>
</feature>
<accession>A0A6H0XYH5</accession>
<dbReference type="Pfam" id="PF00566">
    <property type="entry name" value="RabGAP-TBC"/>
    <property type="match status" value="1"/>
</dbReference>
<feature type="compositionally biased region" description="Low complexity" evidence="1">
    <location>
        <begin position="220"/>
        <end position="239"/>
    </location>
</feature>
<organism evidence="3 4">
    <name type="scientific">Peltaster fructicola</name>
    <dbReference type="NCBI Taxonomy" id="286661"/>
    <lineage>
        <taxon>Eukaryota</taxon>
        <taxon>Fungi</taxon>
        <taxon>Dikarya</taxon>
        <taxon>Ascomycota</taxon>
        <taxon>Pezizomycotina</taxon>
        <taxon>Dothideomycetes</taxon>
        <taxon>Dothideomycetes incertae sedis</taxon>
        <taxon>Peltaster</taxon>
    </lineage>
</organism>
<feature type="domain" description="Rab-GAP TBC" evidence="2">
    <location>
        <begin position="589"/>
        <end position="782"/>
    </location>
</feature>
<dbReference type="InterPro" id="IPR000195">
    <property type="entry name" value="Rab-GAP-TBC_dom"/>
</dbReference>
<dbReference type="EMBL" id="CP051141">
    <property type="protein sequence ID" value="QIW99793.1"/>
    <property type="molecule type" value="Genomic_DNA"/>
</dbReference>